<feature type="transmembrane region" description="Helical" evidence="1">
    <location>
        <begin position="37"/>
        <end position="54"/>
    </location>
</feature>
<evidence type="ECO:0000256" key="1">
    <source>
        <dbReference type="SAM" id="Phobius"/>
    </source>
</evidence>
<dbReference type="Proteomes" id="UP001159329">
    <property type="component" value="Unassembled WGS sequence"/>
</dbReference>
<dbReference type="EMBL" id="JAOEEO010000001">
    <property type="protein sequence ID" value="MDH0562170.1"/>
    <property type="molecule type" value="Genomic_DNA"/>
</dbReference>
<keyword evidence="1" id="KW-1133">Transmembrane helix</keyword>
<name>A0AA42I432_9GAMM</name>
<gene>
    <name evidence="2" type="ORF">N7644_00560</name>
</gene>
<organism evidence="2 3">
    <name type="scientific">Acinetobacter courvalinii</name>
    <dbReference type="NCBI Taxonomy" id="280147"/>
    <lineage>
        <taxon>Bacteria</taxon>
        <taxon>Pseudomonadati</taxon>
        <taxon>Pseudomonadota</taxon>
        <taxon>Gammaproteobacteria</taxon>
        <taxon>Moraxellales</taxon>
        <taxon>Moraxellaceae</taxon>
        <taxon>Acinetobacter</taxon>
    </lineage>
</organism>
<accession>A0AA42I432</accession>
<keyword evidence="1" id="KW-0812">Transmembrane</keyword>
<proteinExistence type="predicted"/>
<evidence type="ECO:0000313" key="3">
    <source>
        <dbReference type="Proteomes" id="UP001159329"/>
    </source>
</evidence>
<evidence type="ECO:0000313" key="2">
    <source>
        <dbReference type="EMBL" id="MDH0562170.1"/>
    </source>
</evidence>
<keyword evidence="1" id="KW-0472">Membrane</keyword>
<comment type="caution">
    <text evidence="2">The sequence shown here is derived from an EMBL/GenBank/DDBJ whole genome shotgun (WGS) entry which is preliminary data.</text>
</comment>
<feature type="transmembrane region" description="Helical" evidence="1">
    <location>
        <begin position="7"/>
        <end position="31"/>
    </location>
</feature>
<reference evidence="2" key="1">
    <citation type="submission" date="2022-09" db="EMBL/GenBank/DDBJ databases">
        <title>Intensive care unit water sources are persistently colonized with multi-drug resistant bacteria and are the site of extensive horizontal gene transfer of antibiotic resistance genes.</title>
        <authorList>
            <person name="Diorio-Toth L."/>
        </authorList>
    </citation>
    <scope>NUCLEOTIDE SEQUENCE</scope>
    <source>
        <strain evidence="2">GD04005</strain>
    </source>
</reference>
<evidence type="ECO:0008006" key="4">
    <source>
        <dbReference type="Google" id="ProtNLM"/>
    </source>
</evidence>
<protein>
    <recommendedName>
        <fullName evidence="4">DUF4760 domain-containing protein</fullName>
    </recommendedName>
</protein>
<dbReference type="AlphaFoldDB" id="A0AA42I432"/>
<dbReference type="RefSeq" id="WP_279694056.1">
    <property type="nucleotide sequence ID" value="NZ_JAOEEO010000001.1"/>
</dbReference>
<sequence length="215" mass="25260">MNNLKTYEVLCVFFICILFCLEISILGRALIGFDSDFLSAGVTLFAAFIAWILYNDWRDPYSAQKLDDERSAIRVTAKSFRNSFYEFNSHVLNFPGGIPSNTGSYFAEYMRLEAQMLNYLEDLSENLHFYSTFFLEETEDINTRTHKENLIFYSEQIKIFHEKFHEFDPYTNFVGVFDNINTNVRNRFLMGIVEKLCNDLPKELAVMQNESLKKR</sequence>